<reference evidence="1" key="2">
    <citation type="journal article" date="2015" name="Data Brief">
        <title>Shoot transcriptome of the giant reed, Arundo donax.</title>
        <authorList>
            <person name="Barrero R.A."/>
            <person name="Guerrero F.D."/>
            <person name="Moolhuijzen P."/>
            <person name="Goolsby J.A."/>
            <person name="Tidwell J."/>
            <person name="Bellgard S.E."/>
            <person name="Bellgard M.I."/>
        </authorList>
    </citation>
    <scope>NUCLEOTIDE SEQUENCE</scope>
    <source>
        <tissue evidence="1">Shoot tissue taken approximately 20 cm above the soil surface</tissue>
    </source>
</reference>
<organism evidence="1">
    <name type="scientific">Arundo donax</name>
    <name type="common">Giant reed</name>
    <name type="synonym">Donax arundinaceus</name>
    <dbReference type="NCBI Taxonomy" id="35708"/>
    <lineage>
        <taxon>Eukaryota</taxon>
        <taxon>Viridiplantae</taxon>
        <taxon>Streptophyta</taxon>
        <taxon>Embryophyta</taxon>
        <taxon>Tracheophyta</taxon>
        <taxon>Spermatophyta</taxon>
        <taxon>Magnoliopsida</taxon>
        <taxon>Liliopsida</taxon>
        <taxon>Poales</taxon>
        <taxon>Poaceae</taxon>
        <taxon>PACMAD clade</taxon>
        <taxon>Arundinoideae</taxon>
        <taxon>Arundineae</taxon>
        <taxon>Arundo</taxon>
    </lineage>
</organism>
<accession>A0A0A9A7F1</accession>
<reference evidence="1" key="1">
    <citation type="submission" date="2014-09" db="EMBL/GenBank/DDBJ databases">
        <authorList>
            <person name="Magalhaes I.L.F."/>
            <person name="Oliveira U."/>
            <person name="Santos F.R."/>
            <person name="Vidigal T.H.D.A."/>
            <person name="Brescovit A.D."/>
            <person name="Santos A.J."/>
        </authorList>
    </citation>
    <scope>NUCLEOTIDE SEQUENCE</scope>
    <source>
        <tissue evidence="1">Shoot tissue taken approximately 20 cm above the soil surface</tissue>
    </source>
</reference>
<dbReference type="AlphaFoldDB" id="A0A0A9A7F1"/>
<sequence length="26" mass="3312">MNCYKRIYRNWIHSIFRNLRSIAENL</sequence>
<evidence type="ECO:0000313" key="1">
    <source>
        <dbReference type="EMBL" id="JAD42967.1"/>
    </source>
</evidence>
<protein>
    <submittedName>
        <fullName evidence="1">Uncharacterized protein</fullName>
    </submittedName>
</protein>
<proteinExistence type="predicted"/>
<name>A0A0A9A7F1_ARUDO</name>
<dbReference type="EMBL" id="GBRH01254928">
    <property type="protein sequence ID" value="JAD42967.1"/>
    <property type="molecule type" value="Transcribed_RNA"/>
</dbReference>